<dbReference type="InterPro" id="IPR003961">
    <property type="entry name" value="FN3_dom"/>
</dbReference>
<dbReference type="EMBL" id="BORB01000003">
    <property type="protein sequence ID" value="GIN56314.1"/>
    <property type="molecule type" value="Genomic_DNA"/>
</dbReference>
<dbReference type="PANTHER" id="PTHR11177:SF317">
    <property type="entry name" value="CHITINASE 12-RELATED"/>
    <property type="match status" value="1"/>
</dbReference>
<name>A0ABQ4KEB6_9BACI</name>
<dbReference type="InterPro" id="IPR017853">
    <property type="entry name" value="GH"/>
</dbReference>
<reference evidence="10 11" key="1">
    <citation type="submission" date="2021-03" db="EMBL/GenBank/DDBJ databases">
        <title>Antimicrobial resistance genes in bacteria isolated from Japanese honey, and their potential for conferring macrolide and lincosamide resistance in the American foulbrood pathogen Paenibacillus larvae.</title>
        <authorList>
            <person name="Okamoto M."/>
            <person name="Kumagai M."/>
            <person name="Kanamori H."/>
            <person name="Takamatsu D."/>
        </authorList>
    </citation>
    <scope>NUCLEOTIDE SEQUENCE [LARGE SCALE GENOMIC DNA]</scope>
    <source>
        <strain evidence="10 11">J8TS2</strain>
    </source>
</reference>
<dbReference type="CDD" id="cd06548">
    <property type="entry name" value="GH18_chitinase"/>
    <property type="match status" value="1"/>
</dbReference>
<dbReference type="SUPFAM" id="SSF49265">
    <property type="entry name" value="Fibronectin type III"/>
    <property type="match status" value="1"/>
</dbReference>
<evidence type="ECO:0000256" key="7">
    <source>
        <dbReference type="RuleBase" id="RU000489"/>
    </source>
</evidence>
<dbReference type="InterPro" id="IPR050314">
    <property type="entry name" value="Glycosyl_Hydrlase_18"/>
</dbReference>
<dbReference type="InterPro" id="IPR036116">
    <property type="entry name" value="FN3_sf"/>
</dbReference>
<keyword evidence="4 7" id="KW-0378">Hydrolase</keyword>
<dbReference type="InterPro" id="IPR013783">
    <property type="entry name" value="Ig-like_fold"/>
</dbReference>
<evidence type="ECO:0000256" key="5">
    <source>
        <dbReference type="ARBA" id="ARBA00023024"/>
    </source>
</evidence>
<evidence type="ECO:0000256" key="1">
    <source>
        <dbReference type="ARBA" id="ARBA00000822"/>
    </source>
</evidence>
<evidence type="ECO:0000313" key="11">
    <source>
        <dbReference type="Proteomes" id="UP000679950"/>
    </source>
</evidence>
<evidence type="ECO:0000259" key="8">
    <source>
        <dbReference type="PROSITE" id="PS50853"/>
    </source>
</evidence>
<dbReference type="Pfam" id="PF00704">
    <property type="entry name" value="Glyco_hydro_18"/>
    <property type="match status" value="1"/>
</dbReference>
<dbReference type="Gene3D" id="3.10.50.10">
    <property type="match status" value="1"/>
</dbReference>
<dbReference type="PROSITE" id="PS50853">
    <property type="entry name" value="FN3"/>
    <property type="match status" value="1"/>
</dbReference>
<comment type="similarity">
    <text evidence="2">Belongs to the glycosyl hydrolase 18 family. Chitinase class II subfamily.</text>
</comment>
<evidence type="ECO:0000256" key="4">
    <source>
        <dbReference type="ARBA" id="ARBA00022801"/>
    </source>
</evidence>
<dbReference type="SMART" id="SM00636">
    <property type="entry name" value="Glyco_18"/>
    <property type="match status" value="1"/>
</dbReference>
<gene>
    <name evidence="10" type="ORF">J8TS2_06330</name>
</gene>
<keyword evidence="11" id="KW-1185">Reference proteome</keyword>
<feature type="domain" description="GH18" evidence="9">
    <location>
        <begin position="357"/>
        <end position="706"/>
    </location>
</feature>
<dbReference type="SMART" id="SM00060">
    <property type="entry name" value="FN3"/>
    <property type="match status" value="1"/>
</dbReference>
<dbReference type="Gene3D" id="2.60.40.10">
    <property type="entry name" value="Immunoglobulins"/>
    <property type="match status" value="2"/>
</dbReference>
<accession>A0ABQ4KEB6</accession>
<dbReference type="EC" id="3.2.1.14" evidence="3"/>
<dbReference type="Proteomes" id="UP000679950">
    <property type="component" value="Unassembled WGS sequence"/>
</dbReference>
<dbReference type="PANTHER" id="PTHR11177">
    <property type="entry name" value="CHITINASE"/>
    <property type="match status" value="1"/>
</dbReference>
<evidence type="ECO:0000256" key="3">
    <source>
        <dbReference type="ARBA" id="ARBA00012729"/>
    </source>
</evidence>
<evidence type="ECO:0000256" key="2">
    <source>
        <dbReference type="ARBA" id="ARBA00009121"/>
    </source>
</evidence>
<dbReference type="Gene3D" id="3.20.20.80">
    <property type="entry name" value="Glycosidases"/>
    <property type="match status" value="1"/>
</dbReference>
<evidence type="ECO:0000259" key="9">
    <source>
        <dbReference type="PROSITE" id="PS51910"/>
    </source>
</evidence>
<dbReference type="Pfam" id="PF00041">
    <property type="entry name" value="fn3"/>
    <property type="match status" value="1"/>
</dbReference>
<keyword evidence="6 7" id="KW-0326">Glycosidase</keyword>
<dbReference type="Pfam" id="PF22888">
    <property type="entry name" value="FIMAH"/>
    <property type="match status" value="1"/>
</dbReference>
<dbReference type="RefSeq" id="WP_212965471.1">
    <property type="nucleotide sequence ID" value="NZ_BORB01000003.1"/>
</dbReference>
<comment type="catalytic activity">
    <reaction evidence="1">
        <text>Random endo-hydrolysis of N-acetyl-beta-D-glucosaminide (1-&gt;4)-beta-linkages in chitin and chitodextrins.</text>
        <dbReference type="EC" id="3.2.1.14"/>
    </reaction>
</comment>
<organism evidence="10 11">
    <name type="scientific">Lederbergia ruris</name>
    <dbReference type="NCBI Taxonomy" id="217495"/>
    <lineage>
        <taxon>Bacteria</taxon>
        <taxon>Bacillati</taxon>
        <taxon>Bacillota</taxon>
        <taxon>Bacilli</taxon>
        <taxon>Bacillales</taxon>
        <taxon>Bacillaceae</taxon>
        <taxon>Lederbergia</taxon>
    </lineage>
</organism>
<protein>
    <recommendedName>
        <fullName evidence="3">chitinase</fullName>
        <ecNumber evidence="3">3.2.1.14</ecNumber>
    </recommendedName>
</protein>
<dbReference type="InterPro" id="IPR001223">
    <property type="entry name" value="Glyco_hydro18_cat"/>
</dbReference>
<dbReference type="SUPFAM" id="SSF54556">
    <property type="entry name" value="Chitinase insertion domain"/>
    <property type="match status" value="1"/>
</dbReference>
<dbReference type="PROSITE" id="PS01095">
    <property type="entry name" value="GH18_1"/>
    <property type="match status" value="1"/>
</dbReference>
<dbReference type="SUPFAM" id="SSF51445">
    <property type="entry name" value="(Trans)glycosidases"/>
    <property type="match status" value="1"/>
</dbReference>
<dbReference type="InterPro" id="IPR001579">
    <property type="entry name" value="Glyco_hydro_18_chit_AS"/>
</dbReference>
<evidence type="ECO:0000313" key="10">
    <source>
        <dbReference type="EMBL" id="GIN56314.1"/>
    </source>
</evidence>
<keyword evidence="5" id="KW-0146">Chitin degradation</keyword>
<feature type="domain" description="Fibronectin type-III" evidence="8">
    <location>
        <begin position="144"/>
        <end position="228"/>
    </location>
</feature>
<dbReference type="InterPro" id="IPR029070">
    <property type="entry name" value="Chitinase_insertion_sf"/>
</dbReference>
<evidence type="ECO:0000256" key="6">
    <source>
        <dbReference type="ARBA" id="ARBA00023295"/>
    </source>
</evidence>
<sequence length="796" mass="88242">MKSSFSIFTLFVVILGSIIGSFTKESLAMKTDESSASYIDVTTITEDGNTVKGSPMITAVPDPNKGPVKSVTFYAKAKNEPEDNYYPYITQYSNFSWSWPTGNPWVPDGKYHLKMVINYSSEEVESITREIIVDNYSEPNAPASPNELTVPSRTTSSATLSWVASTTVPVYKYMIYQDGKHVAETTETSYTVDGLSAGEKYTFQIKIKDIYDNISLDESSVTIIIPSDNENVDPLPVIGTVEASGPKGETPGSDGYSGLIQLSVTANENVQSVEFLGKMLNDPESAYQKFPKANKEGDTFSVPWDTTSYPEGNAIIKAIATDSAGQEKTVTSVFLVDNVSDFDTDPSWEPADSPPANRIVGYLAGWSTSGSFNILRDLDASRLTHLNYAFAVIGTDLKLKVENPIQDEKNFKDLALLKKEYPHLKTMISVGGWGGSGNFSEAAANEESRTIFAESAVDFMIENGFDGIDLDWEYPVTGGGPGTSPNPADRDNFPLLLEELREKLDEQGEKDDKHYSLTIAGGATAAFADNTQLGVSHKYLDYVQIMTYDIHGTWETNADFTAPLFDDEGKTYSVDKAIQAYLDSGVPADKLVMGMPFYGYTYNVTSAENNGLRQPVNGSGSITYNKIVKDDLLNNGYERYWDDGTQVPYLFNKDELIFISHEDEQSIGVKSEYIKDRGLGGAMIWELSQDHGNNLLATAYNVLKDPISDKTVADLLKLVEQFERDGEFAKEEPPHHLKVHLTAVEVFEKKEDPQKVVKHLESFKLLLDHQKENKSISERAYNRLKAETESIIMKWQ</sequence>
<dbReference type="CDD" id="cd00063">
    <property type="entry name" value="FN3"/>
    <property type="match status" value="1"/>
</dbReference>
<comment type="caution">
    <text evidence="10">The sequence shown here is derived from an EMBL/GenBank/DDBJ whole genome shotgun (WGS) entry which is preliminary data.</text>
</comment>
<dbReference type="PROSITE" id="PS51910">
    <property type="entry name" value="GH18_2"/>
    <property type="match status" value="1"/>
</dbReference>
<dbReference type="InterPro" id="IPR054470">
    <property type="entry name" value="FIMAH_dom"/>
</dbReference>
<dbReference type="InterPro" id="IPR011583">
    <property type="entry name" value="Chitinase_II/V-like_cat"/>
</dbReference>
<keyword evidence="5" id="KW-0624">Polysaccharide degradation</keyword>
<keyword evidence="5" id="KW-0119">Carbohydrate metabolism</keyword>
<proteinExistence type="inferred from homology"/>